<dbReference type="Pfam" id="PF15594">
    <property type="entry name" value="Imm50"/>
    <property type="match status" value="1"/>
</dbReference>
<dbReference type="EMBL" id="BMHT01000002">
    <property type="protein sequence ID" value="GGF00823.1"/>
    <property type="molecule type" value="Genomic_DNA"/>
</dbReference>
<reference evidence="2" key="1">
    <citation type="journal article" date="2019" name="Int. J. Syst. Evol. Microbiol.">
        <title>The Global Catalogue of Microorganisms (GCM) 10K type strain sequencing project: providing services to taxonomists for standard genome sequencing and annotation.</title>
        <authorList>
            <consortium name="The Broad Institute Genomics Platform"/>
            <consortium name="The Broad Institute Genome Sequencing Center for Infectious Disease"/>
            <person name="Wu L."/>
            <person name="Ma J."/>
        </authorList>
    </citation>
    <scope>NUCLEOTIDE SEQUENCE [LARGE SCALE GENOMIC DNA]</scope>
    <source>
        <strain evidence="2">CGMCC 1.15197</strain>
    </source>
</reference>
<keyword evidence="2" id="KW-1185">Reference proteome</keyword>
<dbReference type="Proteomes" id="UP000632273">
    <property type="component" value="Unassembled WGS sequence"/>
</dbReference>
<dbReference type="RefSeq" id="WP_188811566.1">
    <property type="nucleotide sequence ID" value="NZ_BMHT01000002.1"/>
</dbReference>
<proteinExistence type="predicted"/>
<comment type="caution">
    <text evidence="1">The sequence shown here is derived from an EMBL/GenBank/DDBJ whole genome shotgun (WGS) entry which is preliminary data.</text>
</comment>
<sequence length="134" mass="15301">MEANEKLGINRIINSELVVQHFGYWPRFHDATLERITFEVHSHKTSVTFSIATAEFTHEVDEQGHYKLFKPCTIELQFDNVRNTALVFDHVLVFFDVVFEERDDAIDCSFSSSAGSHTIVAEQVTVLSLIPTAR</sequence>
<evidence type="ECO:0000313" key="1">
    <source>
        <dbReference type="EMBL" id="GGF00823.1"/>
    </source>
</evidence>
<accession>A0ABQ1TQE8</accession>
<evidence type="ECO:0000313" key="2">
    <source>
        <dbReference type="Proteomes" id="UP000632273"/>
    </source>
</evidence>
<organism evidence="1 2">
    <name type="scientific">Hymenobacter cavernae</name>
    <dbReference type="NCBI Taxonomy" id="2044852"/>
    <lineage>
        <taxon>Bacteria</taxon>
        <taxon>Pseudomonadati</taxon>
        <taxon>Bacteroidota</taxon>
        <taxon>Cytophagia</taxon>
        <taxon>Cytophagales</taxon>
        <taxon>Hymenobacteraceae</taxon>
        <taxon>Hymenobacter</taxon>
    </lineage>
</organism>
<gene>
    <name evidence="1" type="ORF">GCM10011383_09550</name>
</gene>
<dbReference type="InterPro" id="IPR028957">
    <property type="entry name" value="Imm50"/>
</dbReference>
<protein>
    <submittedName>
        <fullName evidence="1">Uncharacterized protein</fullName>
    </submittedName>
</protein>
<name>A0ABQ1TQE8_9BACT</name>